<feature type="transmembrane region" description="Helical" evidence="1">
    <location>
        <begin position="97"/>
        <end position="128"/>
    </location>
</feature>
<feature type="transmembrane region" description="Helical" evidence="1">
    <location>
        <begin position="178"/>
        <end position="200"/>
    </location>
</feature>
<dbReference type="NCBIfam" id="TIGR03753">
    <property type="entry name" value="blh_monoox"/>
    <property type="match status" value="1"/>
</dbReference>
<protein>
    <submittedName>
        <fullName evidence="2">Brp/Blh family beta-carotene 15,15'-dioxygenase</fullName>
    </submittedName>
</protein>
<evidence type="ECO:0000313" key="2">
    <source>
        <dbReference type="EMBL" id="MCP3428847.1"/>
    </source>
</evidence>
<dbReference type="AlphaFoldDB" id="A0AA41WYH9"/>
<gene>
    <name evidence="2" type="ORF">NLF92_07790</name>
</gene>
<dbReference type="EMBL" id="JANATA010000012">
    <property type="protein sequence ID" value="MCP3428847.1"/>
    <property type="molecule type" value="Genomic_DNA"/>
</dbReference>
<accession>A0AA41WYH9</accession>
<feature type="transmembrane region" description="Helical" evidence="1">
    <location>
        <begin position="255"/>
        <end position="280"/>
    </location>
</feature>
<evidence type="ECO:0000256" key="1">
    <source>
        <dbReference type="SAM" id="Phobius"/>
    </source>
</evidence>
<dbReference type="RefSeq" id="WP_254100520.1">
    <property type="nucleotide sequence ID" value="NZ_JANATA010000012.1"/>
</dbReference>
<dbReference type="Pfam" id="PF15461">
    <property type="entry name" value="BCD"/>
    <property type="match status" value="1"/>
</dbReference>
<comment type="caution">
    <text evidence="2">The sequence shown here is derived from an EMBL/GenBank/DDBJ whole genome shotgun (WGS) entry which is preliminary data.</text>
</comment>
<keyword evidence="3" id="KW-1185">Reference proteome</keyword>
<reference evidence="2" key="1">
    <citation type="submission" date="2022-07" db="EMBL/GenBank/DDBJ databases">
        <title>Characterization of the Novel Bacterium Alteromonas immobilis LMIT006 and Alteromonas gregis LMIT007.</title>
        <authorList>
            <person name="Lin X."/>
        </authorList>
    </citation>
    <scope>NUCLEOTIDE SEQUENCE</scope>
    <source>
        <strain evidence="2">LMIT007</strain>
    </source>
</reference>
<organism evidence="2 3">
    <name type="scientific">Opacimonas viscosa</name>
    <dbReference type="NCBI Taxonomy" id="2961944"/>
    <lineage>
        <taxon>Bacteria</taxon>
        <taxon>Pseudomonadati</taxon>
        <taxon>Pseudomonadota</taxon>
        <taxon>Gammaproteobacteria</taxon>
        <taxon>Alteromonadales</taxon>
        <taxon>Alteromonadaceae</taxon>
        <taxon>Opacimonas</taxon>
    </lineage>
</organism>
<evidence type="ECO:0000313" key="3">
    <source>
        <dbReference type="Proteomes" id="UP001165413"/>
    </source>
</evidence>
<keyword evidence="1" id="KW-1133">Transmembrane helix</keyword>
<keyword evidence="1" id="KW-0472">Membrane</keyword>
<proteinExistence type="predicted"/>
<feature type="transmembrane region" description="Helical" evidence="1">
    <location>
        <begin position="57"/>
        <end position="76"/>
    </location>
</feature>
<feature type="transmembrane region" description="Helical" evidence="1">
    <location>
        <begin position="16"/>
        <end position="37"/>
    </location>
</feature>
<name>A0AA41WYH9_9ALTE</name>
<dbReference type="GO" id="GO:0016702">
    <property type="term" value="F:oxidoreductase activity, acting on single donors with incorporation of molecular oxygen, incorporation of two atoms of oxygen"/>
    <property type="evidence" value="ECO:0007669"/>
    <property type="project" value="InterPro"/>
</dbReference>
<feature type="transmembrane region" description="Helical" evidence="1">
    <location>
        <begin position="148"/>
        <end position="171"/>
    </location>
</feature>
<dbReference type="InterPro" id="IPR022270">
    <property type="entry name" value="Blh_diox"/>
</dbReference>
<feature type="transmembrane region" description="Helical" evidence="1">
    <location>
        <begin position="212"/>
        <end position="234"/>
    </location>
</feature>
<feature type="transmembrane region" description="Helical" evidence="1">
    <location>
        <begin position="286"/>
        <end position="305"/>
    </location>
</feature>
<sequence>MAKAFKQISSRKIQTYLVCACAILVISGNLFGLNLGVSVLVSEFFSPTDLETFLPTWLMYVLGGFIMCFGVPHGALDFDLAIRKIPLQTWTRKCSFILLYILIASICVVLWFCFPAFTLCVFLAISIWHFAKDWETYLPTNLSLLTAVWILTLPALLQPDAFVSILAMLWISSAEGQLLGSIFSALTIICSILLLLNWRLLLNRGYAYCFEIAAYLLLLLFSHILVFFTVYFCVVHSATYLKKYYKNITSEKRHLLTQIFGIMLLTTILGVIIIFFSNVYGIESHFYTWLFVGLFALTVPHMLLVERYFNTSSENLDGAYK</sequence>
<keyword evidence="1" id="KW-0812">Transmembrane</keyword>
<dbReference type="Proteomes" id="UP001165413">
    <property type="component" value="Unassembled WGS sequence"/>
</dbReference>